<feature type="compositionally biased region" description="Basic and acidic residues" evidence="1">
    <location>
        <begin position="166"/>
        <end position="175"/>
    </location>
</feature>
<dbReference type="STRING" id="985895.E4ZW54"/>
<organism evidence="3">
    <name type="scientific">Leptosphaeria maculans (strain JN3 / isolate v23.1.3 / race Av1-4-5-6-7-8)</name>
    <name type="common">Blackleg fungus</name>
    <name type="synonym">Phoma lingam</name>
    <dbReference type="NCBI Taxonomy" id="985895"/>
    <lineage>
        <taxon>Eukaryota</taxon>
        <taxon>Fungi</taxon>
        <taxon>Dikarya</taxon>
        <taxon>Ascomycota</taxon>
        <taxon>Pezizomycotina</taxon>
        <taxon>Dothideomycetes</taxon>
        <taxon>Pleosporomycetidae</taxon>
        <taxon>Pleosporales</taxon>
        <taxon>Pleosporineae</taxon>
        <taxon>Leptosphaeriaceae</taxon>
        <taxon>Plenodomus</taxon>
        <taxon>Plenodomus lingam/Leptosphaeria maculans species complex</taxon>
    </lineage>
</organism>
<feature type="region of interest" description="Disordered" evidence="1">
    <location>
        <begin position="1"/>
        <end position="43"/>
    </location>
</feature>
<dbReference type="OrthoDB" id="2120038at2759"/>
<dbReference type="Proteomes" id="UP000002668">
    <property type="component" value="Genome"/>
</dbReference>
<feature type="region of interest" description="Disordered" evidence="1">
    <location>
        <begin position="166"/>
        <end position="191"/>
    </location>
</feature>
<accession>E4ZW54</accession>
<evidence type="ECO:0000313" key="2">
    <source>
        <dbReference type="EMBL" id="CBX95830.1"/>
    </source>
</evidence>
<dbReference type="AlphaFoldDB" id="E4ZW54"/>
<dbReference type="PANTHER" id="PTHR42100:SF1">
    <property type="entry name" value="OXIDOREDUCTASE 178 KDA SUBUNIT, PUTATIVE (AFU_ORTHOLOGUE AFUA_8G04320)-RELATED"/>
    <property type="match status" value="1"/>
</dbReference>
<feature type="compositionally biased region" description="Basic and acidic residues" evidence="1">
    <location>
        <begin position="27"/>
        <end position="43"/>
    </location>
</feature>
<dbReference type="eggNOG" id="ENOG502S7GA">
    <property type="taxonomic scope" value="Eukaryota"/>
</dbReference>
<dbReference type="PANTHER" id="PTHR42100">
    <property type="entry name" value="OXIDOREDUCTASE 178 KDA SUBUNIT, PUTATIVE (AFU_ORTHOLOGUE AFUA_8G04320)-RELATED"/>
    <property type="match status" value="1"/>
</dbReference>
<feature type="compositionally biased region" description="Basic residues" evidence="1">
    <location>
        <begin position="15"/>
        <end position="26"/>
    </location>
</feature>
<sequence length="191" mass="21828">MQSLRRTAVAAARTPRTHLSRQSRRHAHDDHAHGHAHASAEEPMGKGFYGTIALVPAGWALYSVSRKSEDGEPYFTRMMNKVTEGWNSQWTAQNDLHVRMLEQAGEDRVLFQNTQPVQHVEMKFPEIMNNGSPYNVPAGSQVDMQQVIDKYKKIAREDNERKLEALRENKIKSEQPFDASKLRAKKAPDMF</sequence>
<gene>
    <name evidence="2" type="ORF">LEMA_P029820.1</name>
</gene>
<protein>
    <recommendedName>
        <fullName evidence="4">NADH-ubiquinone oxidoreductase 17.8 kDa subunit</fullName>
    </recommendedName>
</protein>
<dbReference type="EMBL" id="FP929127">
    <property type="protein sequence ID" value="CBX95830.1"/>
    <property type="molecule type" value="Genomic_DNA"/>
</dbReference>
<proteinExistence type="predicted"/>
<dbReference type="InterPro" id="IPR034444">
    <property type="entry name" value="Nuo17.8"/>
</dbReference>
<evidence type="ECO:0008006" key="4">
    <source>
        <dbReference type="Google" id="ProtNLM"/>
    </source>
</evidence>
<dbReference type="GeneID" id="13281852"/>
<dbReference type="OMA" id="RNIQAGH"/>
<evidence type="ECO:0000256" key="1">
    <source>
        <dbReference type="SAM" id="MobiDB-lite"/>
    </source>
</evidence>
<feature type="compositionally biased region" description="Low complexity" evidence="1">
    <location>
        <begin position="1"/>
        <end position="14"/>
    </location>
</feature>
<reference evidence="3" key="1">
    <citation type="journal article" date="2011" name="Nat. Commun.">
        <title>Effector diversification within compartments of the Leptosphaeria maculans genome affected by Repeat-Induced Point mutations.</title>
        <authorList>
            <person name="Rouxel T."/>
            <person name="Grandaubert J."/>
            <person name="Hane J.K."/>
            <person name="Hoede C."/>
            <person name="van de Wouw A.P."/>
            <person name="Couloux A."/>
            <person name="Dominguez V."/>
            <person name="Anthouard V."/>
            <person name="Bally P."/>
            <person name="Bourras S."/>
            <person name="Cozijnsen A.J."/>
            <person name="Ciuffetti L.M."/>
            <person name="Degrave A."/>
            <person name="Dilmaghani A."/>
            <person name="Duret L."/>
            <person name="Fudal I."/>
            <person name="Goodwin S.B."/>
            <person name="Gout L."/>
            <person name="Glaser N."/>
            <person name="Linglin J."/>
            <person name="Kema G.H.J."/>
            <person name="Lapalu N."/>
            <person name="Lawrence C.B."/>
            <person name="May K."/>
            <person name="Meyer M."/>
            <person name="Ollivier B."/>
            <person name="Poulain J."/>
            <person name="Schoch C.L."/>
            <person name="Simon A."/>
            <person name="Spatafora J.W."/>
            <person name="Stachowiak A."/>
            <person name="Turgeon B.G."/>
            <person name="Tyler B.M."/>
            <person name="Vincent D."/>
            <person name="Weissenbach J."/>
            <person name="Amselem J."/>
            <person name="Quesneville H."/>
            <person name="Oliver R.P."/>
            <person name="Wincker P."/>
            <person name="Balesdent M.-H."/>
            <person name="Howlett B.J."/>
        </authorList>
    </citation>
    <scope>NUCLEOTIDE SEQUENCE [LARGE SCALE GENOMIC DNA]</scope>
    <source>
        <strain evidence="3">JN3 / isolate v23.1.3 / race Av1-4-5-6-7-8</strain>
    </source>
</reference>
<dbReference type="GO" id="GO:0005739">
    <property type="term" value="C:mitochondrion"/>
    <property type="evidence" value="ECO:0007669"/>
    <property type="project" value="InterPro"/>
</dbReference>
<dbReference type="VEuPathDB" id="FungiDB:LEMA_P029820.1"/>
<evidence type="ECO:0000313" key="3">
    <source>
        <dbReference type="Proteomes" id="UP000002668"/>
    </source>
</evidence>
<dbReference type="InParanoid" id="E4ZW54"/>
<dbReference type="HOGENOM" id="CLU_095735_0_1_1"/>
<keyword evidence="3" id="KW-1185">Reference proteome</keyword>
<name>E4ZW54_LEPMJ</name>